<evidence type="ECO:0000313" key="15">
    <source>
        <dbReference type="Proteomes" id="UP000287969"/>
    </source>
</evidence>
<comment type="cofactor">
    <cofactor evidence="12">
        <name>a divalent metal cation</name>
        <dbReference type="ChEBI" id="CHEBI:60240"/>
    </cofactor>
    <text evidence="12">Binds 1 divalent metal cation per subunit.</text>
</comment>
<dbReference type="PANTHER" id="PTHR11113">
    <property type="entry name" value="N-ACETYLGLUCOSAMINE-6-PHOSPHATE DEACETYLASE"/>
    <property type="match status" value="1"/>
</dbReference>
<dbReference type="InterPro" id="IPR032466">
    <property type="entry name" value="Metal_Hydrolase"/>
</dbReference>
<name>A0A410Q9U2_9FIRM</name>
<dbReference type="RefSeq" id="WP_128751991.1">
    <property type="nucleotide sequence ID" value="NZ_CP035282.1"/>
</dbReference>
<evidence type="ECO:0000256" key="1">
    <source>
        <dbReference type="ARBA" id="ARBA00010716"/>
    </source>
</evidence>
<evidence type="ECO:0000256" key="12">
    <source>
        <dbReference type="PIRSR" id="PIRSR038994-3"/>
    </source>
</evidence>
<dbReference type="Gene3D" id="2.30.40.10">
    <property type="entry name" value="Urease, subunit C, domain 1"/>
    <property type="match status" value="1"/>
</dbReference>
<dbReference type="NCBIfam" id="TIGR00221">
    <property type="entry name" value="nagA"/>
    <property type="match status" value="1"/>
</dbReference>
<evidence type="ECO:0000256" key="5">
    <source>
        <dbReference type="ARBA" id="ARBA00022801"/>
    </source>
</evidence>
<dbReference type="PANTHER" id="PTHR11113:SF14">
    <property type="entry name" value="N-ACETYLGLUCOSAMINE-6-PHOSPHATE DEACETYLASE"/>
    <property type="match status" value="1"/>
</dbReference>
<dbReference type="FunFam" id="3.20.20.140:FF:000004">
    <property type="entry name" value="N-acetylglucosamine-6-phosphate deacetylase"/>
    <property type="match status" value="1"/>
</dbReference>
<feature type="binding site" evidence="12">
    <location>
        <position position="222"/>
    </location>
    <ligand>
        <name>Zn(2+)</name>
        <dbReference type="ChEBI" id="CHEBI:29105"/>
    </ligand>
</feature>
<keyword evidence="6 9" id="KW-0119">Carbohydrate metabolism</keyword>
<evidence type="ECO:0000256" key="10">
    <source>
        <dbReference type="PIRSR" id="PIRSR038994-1"/>
    </source>
</evidence>
<dbReference type="Proteomes" id="UP000287969">
    <property type="component" value="Chromosome"/>
</dbReference>
<organism evidence="14 15">
    <name type="scientific">Acidilutibacter cellobiosedens</name>
    <dbReference type="NCBI Taxonomy" id="2507161"/>
    <lineage>
        <taxon>Bacteria</taxon>
        <taxon>Bacillati</taxon>
        <taxon>Bacillota</taxon>
        <taxon>Tissierellia</taxon>
        <taxon>Tissierellales</taxon>
        <taxon>Acidilutibacteraceae</taxon>
        <taxon>Acidilutibacter</taxon>
    </lineage>
</organism>
<accession>A0A410Q9U2</accession>
<evidence type="ECO:0000313" key="14">
    <source>
        <dbReference type="EMBL" id="QAT60739.1"/>
    </source>
</evidence>
<evidence type="ECO:0000256" key="7">
    <source>
        <dbReference type="ARBA" id="ARBA00047647"/>
    </source>
</evidence>
<dbReference type="KEGG" id="spoa:EQM13_03665"/>
<protein>
    <recommendedName>
        <fullName evidence="3">N-acetylglucosamine-6-phosphate deacetylase</fullName>
        <ecNumber evidence="2">3.5.1.25</ecNumber>
    </recommendedName>
</protein>
<feature type="binding site" evidence="11">
    <location>
        <position position="146"/>
    </location>
    <ligand>
        <name>substrate</name>
    </ligand>
</feature>
<keyword evidence="4 12" id="KW-0479">Metal-binding</keyword>
<feature type="binding site" evidence="12">
    <location>
        <position position="201"/>
    </location>
    <ligand>
        <name>Zn(2+)</name>
        <dbReference type="ChEBI" id="CHEBI:29105"/>
    </ligand>
</feature>
<proteinExistence type="inferred from homology"/>
<feature type="domain" description="Amidohydrolase-related" evidence="13">
    <location>
        <begin position="52"/>
        <end position="383"/>
    </location>
</feature>
<comment type="catalytic activity">
    <reaction evidence="7">
        <text>N-acetyl-D-glucosamine 6-phosphate + H2O = D-glucosamine 6-phosphate + acetate</text>
        <dbReference type="Rhea" id="RHEA:22936"/>
        <dbReference type="ChEBI" id="CHEBI:15377"/>
        <dbReference type="ChEBI" id="CHEBI:30089"/>
        <dbReference type="ChEBI" id="CHEBI:57513"/>
        <dbReference type="ChEBI" id="CHEBI:58725"/>
        <dbReference type="EC" id="3.5.1.25"/>
    </reaction>
</comment>
<keyword evidence="5 9" id="KW-0378">Hydrolase</keyword>
<evidence type="ECO:0000256" key="4">
    <source>
        <dbReference type="ARBA" id="ARBA00022723"/>
    </source>
</evidence>
<dbReference type="GO" id="GO:0006046">
    <property type="term" value="P:N-acetylglucosamine catabolic process"/>
    <property type="evidence" value="ECO:0007669"/>
    <property type="project" value="TreeGrafter"/>
</dbReference>
<feature type="binding site" evidence="11">
    <location>
        <position position="257"/>
    </location>
    <ligand>
        <name>substrate</name>
    </ligand>
</feature>
<comment type="pathway">
    <text evidence="8">Amino-sugar metabolism; N-acetylneuraminate degradation; D-fructose 6-phosphate from N-acetylneuraminate: step 4/5.</text>
</comment>
<dbReference type="InterPro" id="IPR006680">
    <property type="entry name" value="Amidohydro-rel"/>
</dbReference>
<dbReference type="CDD" id="cd00854">
    <property type="entry name" value="NagA"/>
    <property type="match status" value="1"/>
</dbReference>
<sequence>MKMLIKNVSIITPYEIKRNGSLSIEDGIISNILDGDASEEYYDKIIDGENEYLAPGFIDIHNHGNFGHDVMEATFESLISMADFHMKNGVTSFLATPMTESLDKIESAIKNVRKYIEKEKKAPKVRSQVLGIYLEGPYFSMERKGAQPPQYIKNPNVEEIKNLIELSNDNIKVVALAPELKGAKEAIKYLKNKGITVSAGHTDGKYDEVKYGIELGISQATHLYNGMRPFSHREPGVIGAVLTDERVSCEIICDGIHLHPAAMKLAVKAKGKDGIILVSDAMMATGLKDGEYKLGGQNVFVKKGAARLADGTLAGSTLTLNRAVWNMVHMVGVSLEDAVRMASLNPAKSIGENDRKGSIEIGKDADLIIFNDDLNILKVIIHGLSIE</sequence>
<evidence type="ECO:0000256" key="3">
    <source>
        <dbReference type="ARBA" id="ARBA00018029"/>
    </source>
</evidence>
<evidence type="ECO:0000256" key="8">
    <source>
        <dbReference type="ARBA" id="ARBA00060590"/>
    </source>
</evidence>
<evidence type="ECO:0000256" key="2">
    <source>
        <dbReference type="ARBA" id="ARBA00011899"/>
    </source>
</evidence>
<evidence type="ECO:0000256" key="6">
    <source>
        <dbReference type="ARBA" id="ARBA00023277"/>
    </source>
</evidence>
<feature type="active site" description="Proton donor/acceptor" evidence="10">
    <location>
        <position position="280"/>
    </location>
</feature>
<reference evidence="15" key="1">
    <citation type="submission" date="2019-01" db="EMBL/GenBank/DDBJ databases">
        <title>Draft genomes of a novel of Sporanaerobacter strains.</title>
        <authorList>
            <person name="Ma S."/>
        </authorList>
    </citation>
    <scope>NUCLEOTIDE SEQUENCE [LARGE SCALE GENOMIC DNA]</scope>
    <source>
        <strain evidence="15">NJN-17</strain>
    </source>
</reference>
<dbReference type="InterPro" id="IPR003764">
    <property type="entry name" value="GlcNAc_6-P_deAcase"/>
</dbReference>
<feature type="binding site" evidence="11">
    <location>
        <begin position="225"/>
        <end position="226"/>
    </location>
    <ligand>
        <name>substrate</name>
    </ligand>
</feature>
<dbReference type="Pfam" id="PF01979">
    <property type="entry name" value="Amidohydro_1"/>
    <property type="match status" value="1"/>
</dbReference>
<dbReference type="AlphaFoldDB" id="A0A410Q9U2"/>
<feature type="binding site" evidence="11">
    <location>
        <position position="233"/>
    </location>
    <ligand>
        <name>substrate</name>
    </ligand>
</feature>
<dbReference type="SUPFAM" id="SSF51338">
    <property type="entry name" value="Composite domain of metallo-dependent hydrolases"/>
    <property type="match status" value="1"/>
</dbReference>
<dbReference type="EMBL" id="CP035282">
    <property type="protein sequence ID" value="QAT60739.1"/>
    <property type="molecule type" value="Genomic_DNA"/>
</dbReference>
<dbReference type="PIRSF" id="PIRSF038994">
    <property type="entry name" value="NagA"/>
    <property type="match status" value="1"/>
</dbReference>
<evidence type="ECO:0000256" key="9">
    <source>
        <dbReference type="PIRNR" id="PIRNR038994"/>
    </source>
</evidence>
<gene>
    <name evidence="14" type="primary">nagA</name>
    <name evidence="14" type="ORF">EQM13_03665</name>
</gene>
<dbReference type="GO" id="GO:0046872">
    <property type="term" value="F:metal ion binding"/>
    <property type="evidence" value="ECO:0007669"/>
    <property type="project" value="UniProtKB-KW"/>
</dbReference>
<evidence type="ECO:0000256" key="11">
    <source>
        <dbReference type="PIRSR" id="PIRSR038994-2"/>
    </source>
</evidence>
<evidence type="ECO:0000259" key="13">
    <source>
        <dbReference type="Pfam" id="PF01979"/>
    </source>
</evidence>
<dbReference type="SUPFAM" id="SSF51556">
    <property type="entry name" value="Metallo-dependent hydrolases"/>
    <property type="match status" value="1"/>
</dbReference>
<feature type="binding site" evidence="11">
    <location>
        <begin position="313"/>
        <end position="315"/>
    </location>
    <ligand>
        <name>substrate</name>
    </ligand>
</feature>
<dbReference type="Gene3D" id="3.20.20.140">
    <property type="entry name" value="Metal-dependent hydrolases"/>
    <property type="match status" value="1"/>
</dbReference>
<keyword evidence="15" id="KW-1185">Reference proteome</keyword>
<dbReference type="EC" id="3.5.1.25" evidence="2"/>
<comment type="similarity">
    <text evidence="1 9">Belongs to the metallo-dependent hydrolases superfamily. NagA family.</text>
</comment>
<dbReference type="OrthoDB" id="9776488at2"/>
<dbReference type="GO" id="GO:0008448">
    <property type="term" value="F:N-acetylglucosamine-6-phosphate deacetylase activity"/>
    <property type="evidence" value="ECO:0007669"/>
    <property type="project" value="UniProtKB-EC"/>
</dbReference>
<dbReference type="InterPro" id="IPR011059">
    <property type="entry name" value="Metal-dep_hydrolase_composite"/>
</dbReference>
<feature type="binding site" evidence="12">
    <location>
        <position position="135"/>
    </location>
    <ligand>
        <name>Zn(2+)</name>
        <dbReference type="ChEBI" id="CHEBI:29105"/>
    </ligand>
</feature>